<proteinExistence type="predicted"/>
<dbReference type="AlphaFoldDB" id="A0A444URU2"/>
<evidence type="ECO:0000313" key="1">
    <source>
        <dbReference type="EMBL" id="RXM90868.1"/>
    </source>
</evidence>
<name>A0A444URU2_ACIRT</name>
<reference evidence="1 2" key="1">
    <citation type="submission" date="2019-01" db="EMBL/GenBank/DDBJ databases">
        <title>Draft Genome and Complete Hox-Cluster Characterization of the Sterlet Sturgeon (Acipenser ruthenus).</title>
        <authorList>
            <person name="Wei Q."/>
        </authorList>
    </citation>
    <scope>NUCLEOTIDE SEQUENCE [LARGE SCALE GENOMIC DNA]</scope>
    <source>
        <strain evidence="1">WHYD16114868_AA</strain>
        <tissue evidence="1">Blood</tissue>
    </source>
</reference>
<protein>
    <submittedName>
        <fullName evidence="1">Uncharacterized protein</fullName>
    </submittedName>
</protein>
<evidence type="ECO:0000313" key="2">
    <source>
        <dbReference type="Proteomes" id="UP000289886"/>
    </source>
</evidence>
<dbReference type="Proteomes" id="UP000289886">
    <property type="component" value="Unassembled WGS sequence"/>
</dbReference>
<dbReference type="EMBL" id="SCEB01012037">
    <property type="protein sequence ID" value="RXM90868.1"/>
    <property type="molecule type" value="Genomic_DNA"/>
</dbReference>
<comment type="caution">
    <text evidence="1">The sequence shown here is derived from an EMBL/GenBank/DDBJ whole genome shotgun (WGS) entry which is preliminary data.</text>
</comment>
<gene>
    <name evidence="1" type="ORF">EOD39_21766</name>
</gene>
<keyword evidence="2" id="KW-1185">Reference proteome</keyword>
<sequence>MTRSDSKRPPGQKQYKSEGMEDSSFSFVVFHSAAGSSAVACPLTRETTFSHRSLVTGLFQRACSILDTLVTCDPPSSVEPNSDCFMCLLKELLHPSGGQ</sequence>
<organism evidence="1 2">
    <name type="scientific">Acipenser ruthenus</name>
    <name type="common">Sterlet sturgeon</name>
    <dbReference type="NCBI Taxonomy" id="7906"/>
    <lineage>
        <taxon>Eukaryota</taxon>
        <taxon>Metazoa</taxon>
        <taxon>Chordata</taxon>
        <taxon>Craniata</taxon>
        <taxon>Vertebrata</taxon>
        <taxon>Euteleostomi</taxon>
        <taxon>Actinopterygii</taxon>
        <taxon>Chondrostei</taxon>
        <taxon>Acipenseriformes</taxon>
        <taxon>Acipenseridae</taxon>
        <taxon>Acipenser</taxon>
    </lineage>
</organism>
<accession>A0A444URU2</accession>